<dbReference type="Proteomes" id="UP000240475">
    <property type="component" value="Chromosome"/>
</dbReference>
<organism evidence="3 4">
    <name type="scientific">Pseudomonas syringae pv. atrofaciens</name>
    <dbReference type="NCBI Taxonomy" id="192087"/>
    <lineage>
        <taxon>Bacteria</taxon>
        <taxon>Pseudomonadati</taxon>
        <taxon>Pseudomonadota</taxon>
        <taxon>Gammaproteobacteria</taxon>
        <taxon>Pseudomonadales</taxon>
        <taxon>Pseudomonadaceae</taxon>
        <taxon>Pseudomonas</taxon>
        <taxon>Pseudomonas syringae</taxon>
    </lineage>
</organism>
<evidence type="ECO:0000313" key="4">
    <source>
        <dbReference type="Proteomes" id="UP000240475"/>
    </source>
</evidence>
<feature type="domain" description="Dermonecrotic toxin N-terminal" evidence="2">
    <location>
        <begin position="460"/>
        <end position="725"/>
    </location>
</feature>
<dbReference type="RefSeq" id="WP_004414637.1">
    <property type="nucleotide sequence ID" value="NZ_CP028490.1"/>
</dbReference>
<proteinExistence type="predicted"/>
<dbReference type="EMBL" id="CP028490">
    <property type="protein sequence ID" value="AVX25040.1"/>
    <property type="molecule type" value="Genomic_DNA"/>
</dbReference>
<evidence type="ECO:0000259" key="2">
    <source>
        <dbReference type="Pfam" id="PF20178"/>
    </source>
</evidence>
<protein>
    <recommendedName>
        <fullName evidence="2">Dermonecrotic toxin N-terminal domain-containing protein</fullName>
    </recommendedName>
</protein>
<dbReference type="Pfam" id="PF20178">
    <property type="entry name" value="ToxA_N"/>
    <property type="match status" value="1"/>
</dbReference>
<name>A0A0P9GGX7_PSESX</name>
<accession>A0A0P9GGX7</accession>
<gene>
    <name evidence="3" type="ORF">DA456_17400</name>
</gene>
<dbReference type="AlphaFoldDB" id="A0A0P9GGX7"/>
<dbReference type="InterPro" id="IPR046673">
    <property type="entry name" value="ToxA_N"/>
</dbReference>
<sequence length="1086" mass="120874">MLNAAPLGKLARSTEQQSLGPDRFTPSSVAVREHRNRERADRIIDQFVERFTEKDFFPDGGDEALFALLVQLPEWPADLSIRIHNENDEVFAIFLKGNDESVVQNSVVLMQNADAYIVPDNIPVADDEPLLRWVFSQLPVGSRVGMGGNFPGSHSDSGRIVTLREQIAGLANDQRPLLFDALVAAGEGASKVQLDTRTRNPFLPLWIRQQTLLSAALSELCALYPQVPVGRLEELLEQLPLTVQDDADFLDNGGLPDSFDEALNISVQEWSSSLAIDGLSRTRSFNACTDELAREITSELLAAESGRALLIFEPGDSESFPADPDDTRIVLRHDGYGNYSARDAENGEFVSFKPGTDSFYLAIGSQLKTEERSALGMQFEQDVKGIRDVLTRRAIEKNRGWFDPEQPTEIESDCLPDWFANATDVEKQRWKVAVQDYSQALLEAQAPDLLDPSIYGQPDRLRHYARARLQERILLDHGMTVDPDLITVHTISVEIDPGVGIDIDYEYVGPSELEPHYETQERSLTDLSLENIAFTNINFLLTSRAFDDQGQLVRFLNAGYLFGLIRDLNIGESYSRYLSTVLSTSAAGQWHCERYARVMRAQMRLDAIEAKMAGDFLGDGGLPPELANRGYKWVAAVLDHPIDSDDRAMVEGHRIQVSQLLINGVSLSGVLVIGTESRSSVATLMVFTPQAPDGICFREMSNSQEFRQRILLEPDFLDYLVGKASLAAQADVRHVLTAGRDTLFMDLQPCTGNFLEAVYESEVARVISAVDEQTNTNWETYWESAWETTKVVGDIVLIFTPFKVQLPIAALRSFYAIWQGVGKKSSEQGIAPLYFVQAALLLADALTLSKGRRVRTSSAAKTGRSVLDPKTAVSKTPVGLKMRDDGIYRGIHEKAQEGVPSRFYAVQQEKAYAVTYDSDSAAWRVIDSRRPDAYYQLPIQLDDQGVWVHASTGLRGGGRHRITKLPMESAGGAGTPGKSAGKLRYKIHMNDFFDTAEFKAAYEHIQAKDLEASVKNAVEKYVLDGAAHLHKWKPTAKNKLDKNGKFYFLDLTSIGDSTGRGDWRLGLKRVEKGMLEPFDIVNHKNM</sequence>
<evidence type="ECO:0000256" key="1">
    <source>
        <dbReference type="SAM" id="MobiDB-lite"/>
    </source>
</evidence>
<evidence type="ECO:0000313" key="3">
    <source>
        <dbReference type="EMBL" id="AVX25040.1"/>
    </source>
</evidence>
<reference evidence="3 4" key="1">
    <citation type="submission" date="2018-04" db="EMBL/GenBank/DDBJ databases">
        <authorList>
            <person name="Cha J.-S."/>
        </authorList>
    </citation>
    <scope>NUCLEOTIDE SEQUENCE [LARGE SCALE GENOMIC DNA]</scope>
    <source>
        <strain evidence="3 4">LMG5095</strain>
    </source>
</reference>
<feature type="region of interest" description="Disordered" evidence="1">
    <location>
        <begin position="1"/>
        <end position="31"/>
    </location>
</feature>